<accession>A0A2D2LXH1</accession>
<proteinExistence type="predicted"/>
<feature type="transmembrane region" description="Helical" evidence="1">
    <location>
        <begin position="219"/>
        <end position="239"/>
    </location>
</feature>
<dbReference type="SUPFAM" id="SSF53335">
    <property type="entry name" value="S-adenosyl-L-methionine-dependent methyltransferases"/>
    <property type="match status" value="1"/>
</dbReference>
<feature type="transmembrane region" description="Helical" evidence="1">
    <location>
        <begin position="110"/>
        <end position="134"/>
    </location>
</feature>
<keyword evidence="2" id="KW-0614">Plasmid</keyword>
<evidence type="ECO:0000256" key="1">
    <source>
        <dbReference type="SAM" id="Phobius"/>
    </source>
</evidence>
<gene>
    <name evidence="2" type="ORF">NP7_10130</name>
</gene>
<dbReference type="AlphaFoldDB" id="A0A2D2LXH1"/>
<dbReference type="NCBIfam" id="NF037959">
    <property type="entry name" value="MFS_SpdSyn"/>
    <property type="match status" value="1"/>
</dbReference>
<organism evidence="2 3">
    <name type="scientific">Faucicola osloensis</name>
    <name type="common">Moraxella osloensis</name>
    <dbReference type="NCBI Taxonomy" id="34062"/>
    <lineage>
        <taxon>Bacteria</taxon>
        <taxon>Pseudomonadati</taxon>
        <taxon>Pseudomonadota</taxon>
        <taxon>Gammaproteobacteria</taxon>
        <taxon>Moraxellales</taxon>
        <taxon>Moraxellaceae</taxon>
        <taxon>Faucicola</taxon>
    </lineage>
</organism>
<keyword evidence="1" id="KW-0472">Membrane</keyword>
<dbReference type="SUPFAM" id="SSF103473">
    <property type="entry name" value="MFS general substrate transporter"/>
    <property type="match status" value="1"/>
</dbReference>
<dbReference type="EMBL" id="CP024444">
    <property type="protein sequence ID" value="ATR79712.1"/>
    <property type="molecule type" value="Genomic_DNA"/>
</dbReference>
<name>A0A2D2LXH1_FAUOS</name>
<dbReference type="Gene3D" id="1.20.1250.20">
    <property type="entry name" value="MFS general substrate transporter like domains"/>
    <property type="match status" value="1"/>
</dbReference>
<keyword evidence="1" id="KW-0812">Transmembrane</keyword>
<dbReference type="InterPro" id="IPR036259">
    <property type="entry name" value="MFS_trans_sf"/>
</dbReference>
<reference evidence="3" key="1">
    <citation type="submission" date="2017-10" db="EMBL/GenBank/DDBJ databases">
        <title>Complete genome sequence of Moraxella osloensis NP7 isolated from human skin.</title>
        <authorList>
            <person name="Lee K."/>
            <person name="Lim J.Y."/>
            <person name="Hwang I."/>
        </authorList>
    </citation>
    <scope>NUCLEOTIDE SEQUENCE [LARGE SCALE GENOMIC DNA]</scope>
    <source>
        <strain evidence="3">NP7</strain>
        <plasmid evidence="3">pnp7-1</plasmid>
    </source>
</reference>
<feature type="transmembrane region" description="Helical" evidence="1">
    <location>
        <begin position="32"/>
        <end position="58"/>
    </location>
</feature>
<geneLocation type="plasmid" evidence="3">
    <name>pnp7-1</name>
</geneLocation>
<dbReference type="Gene3D" id="3.40.50.150">
    <property type="entry name" value="Vaccinia Virus protein VP39"/>
    <property type="match status" value="1"/>
</dbReference>
<dbReference type="RefSeq" id="WP_100271066.1">
    <property type="nucleotide sequence ID" value="NZ_CP024444.1"/>
</dbReference>
<evidence type="ECO:0000313" key="3">
    <source>
        <dbReference type="Proteomes" id="UP000229340"/>
    </source>
</evidence>
<evidence type="ECO:0008006" key="4">
    <source>
        <dbReference type="Google" id="ProtNLM"/>
    </source>
</evidence>
<feature type="transmembrane region" description="Helical" evidence="1">
    <location>
        <begin position="155"/>
        <end position="180"/>
    </location>
</feature>
<protein>
    <recommendedName>
        <fullName evidence="4">Spermidine synthase</fullName>
    </recommendedName>
</protein>
<feature type="transmembrane region" description="Helical" evidence="1">
    <location>
        <begin position="186"/>
        <end position="207"/>
    </location>
</feature>
<feature type="transmembrane region" description="Helical" evidence="1">
    <location>
        <begin position="79"/>
        <end position="98"/>
    </location>
</feature>
<evidence type="ECO:0000313" key="2">
    <source>
        <dbReference type="EMBL" id="ATR79712.1"/>
    </source>
</evidence>
<dbReference type="InterPro" id="IPR029063">
    <property type="entry name" value="SAM-dependent_MTases_sf"/>
</dbReference>
<keyword evidence="1" id="KW-1133">Transmembrane helix</keyword>
<dbReference type="Proteomes" id="UP000229340">
    <property type="component" value="Plasmid pNP7-1"/>
</dbReference>
<sequence>MLKTPLLPCLLIGLFEGFAGLGVEIYAIRVAAIYIGSSTAITGVILAMLLVAIALGYWQGGKLCEKMQNKKATLQKAGLVLSLAAFSHAVACLFQIPAMEILEKSNVDSLFSAVLVGTMFGIGMAFASASIPLLTQFLTLNKPKSKNSALLAGEYTGVMVAMTTVGSALGSTLTPIIMLPDIGLKASLMSFVIMLCMASSMATALSLREHKPSDNFVGTIKGNVVYCISALSMVFIFSVTNHTDTGIQTPTTAWFIIDGTMTGKDNYGHKARGLTDDPRRTISSCWDVDTQSSCGWYAQLSVNMANQLNAQHLLYLGGAGMVIPLEYASKHPQSMNTVVDIDEYLPSIVEARYLEKPLPSNVHFVAKDARRYVTTYRDTPYDFALIDVFHGLYVASNVYSKESLQAIKASSRHVVANIIAKPSSTHGYTQSLLATWVSVFGRDSYVITEKPGQQIVQNMMLCNYPCGDNAKNILSESYFVRDASTPIHTDNLPVLDQYEYRNVL</sequence>